<dbReference type="RefSeq" id="WP_091905474.1">
    <property type="nucleotide sequence ID" value="NZ_FOYX01000005.1"/>
</dbReference>
<keyword evidence="1" id="KW-0472">Membrane</keyword>
<evidence type="ECO:0000313" key="4">
    <source>
        <dbReference type="Proteomes" id="UP000199462"/>
    </source>
</evidence>
<protein>
    <recommendedName>
        <fullName evidence="5">DUF4129 domain-containing protein</fullName>
    </recommendedName>
</protein>
<organism evidence="3 4">
    <name type="scientific">Maribacter stanieri</name>
    <dbReference type="NCBI Taxonomy" id="440514"/>
    <lineage>
        <taxon>Bacteria</taxon>
        <taxon>Pseudomonadati</taxon>
        <taxon>Bacteroidota</taxon>
        <taxon>Flavobacteriia</taxon>
        <taxon>Flavobacteriales</taxon>
        <taxon>Flavobacteriaceae</taxon>
        <taxon>Maribacter</taxon>
    </lineage>
</organism>
<evidence type="ECO:0000256" key="2">
    <source>
        <dbReference type="SAM" id="SignalP"/>
    </source>
</evidence>
<dbReference type="AlphaFoldDB" id="A0A1I6KJ07"/>
<evidence type="ECO:0008006" key="5">
    <source>
        <dbReference type="Google" id="ProtNLM"/>
    </source>
</evidence>
<keyword evidence="1" id="KW-1133">Transmembrane helix</keyword>
<dbReference type="STRING" id="440514.SAMN04488010_3726"/>
<keyword evidence="2" id="KW-0732">Signal</keyword>
<sequence length="240" mass="28335">MKYFIFLIFFQLITLCSFAQEKNDSIIKIDSSSILISRNIEEDLSKRYTGDEFNYTFKTGESQNILARFINWIGQGLYNVFGITLSPQVLQIIEYFIYFLLVILAIYLIVKVLINESFNSIFQKKAKAINDINLTEEHIESIDINTLLNTALNDKNYRLAIRYQFLLTLQKLSENDIVEWHFDKTNSDYLSEIKQPQLQNGFKKITYLYDYIWYGEQPIDEIKYSKSILDFESINQLIKP</sequence>
<feature type="chain" id="PRO_5011584566" description="DUF4129 domain-containing protein" evidence="2">
    <location>
        <begin position="20"/>
        <end position="240"/>
    </location>
</feature>
<gene>
    <name evidence="3" type="ORF">SAMN04488010_3726</name>
</gene>
<accession>A0A1I6KJ07</accession>
<evidence type="ECO:0000313" key="3">
    <source>
        <dbReference type="EMBL" id="SFR91223.1"/>
    </source>
</evidence>
<dbReference type="EMBL" id="FOYX01000005">
    <property type="protein sequence ID" value="SFR91223.1"/>
    <property type="molecule type" value="Genomic_DNA"/>
</dbReference>
<feature type="signal peptide" evidence="2">
    <location>
        <begin position="1"/>
        <end position="19"/>
    </location>
</feature>
<feature type="transmembrane region" description="Helical" evidence="1">
    <location>
        <begin position="95"/>
        <end position="114"/>
    </location>
</feature>
<evidence type="ECO:0000256" key="1">
    <source>
        <dbReference type="SAM" id="Phobius"/>
    </source>
</evidence>
<name>A0A1I6KJ07_9FLAO</name>
<keyword evidence="4" id="KW-1185">Reference proteome</keyword>
<keyword evidence="1" id="KW-0812">Transmembrane</keyword>
<reference evidence="4" key="1">
    <citation type="submission" date="2016-10" db="EMBL/GenBank/DDBJ databases">
        <authorList>
            <person name="Varghese N."/>
            <person name="Submissions S."/>
        </authorList>
    </citation>
    <scope>NUCLEOTIDE SEQUENCE [LARGE SCALE GENOMIC DNA]</scope>
    <source>
        <strain evidence="4">DSM 19891</strain>
    </source>
</reference>
<proteinExistence type="predicted"/>
<dbReference type="Proteomes" id="UP000199462">
    <property type="component" value="Unassembled WGS sequence"/>
</dbReference>